<comment type="caution">
    <text evidence="3">The sequence shown here is derived from an EMBL/GenBank/DDBJ whole genome shotgun (WGS) entry which is preliminary data.</text>
</comment>
<feature type="compositionally biased region" description="Polar residues" evidence="1">
    <location>
        <begin position="300"/>
        <end position="314"/>
    </location>
</feature>
<evidence type="ECO:0000313" key="3">
    <source>
        <dbReference type="EMBL" id="CAE6440254.1"/>
    </source>
</evidence>
<reference evidence="3" key="1">
    <citation type="submission" date="2021-01" db="EMBL/GenBank/DDBJ databases">
        <authorList>
            <person name="Kaushik A."/>
        </authorList>
    </citation>
    <scope>NUCLEOTIDE SEQUENCE</scope>
    <source>
        <strain evidence="3">AG1-1A</strain>
    </source>
</reference>
<organism evidence="3 4">
    <name type="scientific">Rhizoctonia solani</name>
    <dbReference type="NCBI Taxonomy" id="456999"/>
    <lineage>
        <taxon>Eukaryota</taxon>
        <taxon>Fungi</taxon>
        <taxon>Dikarya</taxon>
        <taxon>Basidiomycota</taxon>
        <taxon>Agaricomycotina</taxon>
        <taxon>Agaricomycetes</taxon>
        <taxon>Cantharellales</taxon>
        <taxon>Ceratobasidiaceae</taxon>
        <taxon>Rhizoctonia</taxon>
    </lineage>
</organism>
<keyword evidence="2" id="KW-1133">Transmembrane helix</keyword>
<feature type="transmembrane region" description="Helical" evidence="2">
    <location>
        <begin position="135"/>
        <end position="157"/>
    </location>
</feature>
<feature type="transmembrane region" description="Helical" evidence="2">
    <location>
        <begin position="177"/>
        <end position="199"/>
    </location>
</feature>
<dbReference type="EMBL" id="CAJMWR010002137">
    <property type="protein sequence ID" value="CAE6440254.1"/>
    <property type="molecule type" value="Genomic_DNA"/>
</dbReference>
<evidence type="ECO:0000256" key="2">
    <source>
        <dbReference type="SAM" id="Phobius"/>
    </source>
</evidence>
<accession>A0A8H2Y455</accession>
<name>A0A8H2Y455_9AGAM</name>
<dbReference type="Proteomes" id="UP000663840">
    <property type="component" value="Unassembled WGS sequence"/>
</dbReference>
<keyword evidence="2" id="KW-0472">Membrane</keyword>
<feature type="transmembrane region" description="Helical" evidence="2">
    <location>
        <begin position="211"/>
        <end position="229"/>
    </location>
</feature>
<evidence type="ECO:0000256" key="1">
    <source>
        <dbReference type="SAM" id="MobiDB-lite"/>
    </source>
</evidence>
<protein>
    <submittedName>
        <fullName evidence="3">Uncharacterized protein</fullName>
    </submittedName>
</protein>
<gene>
    <name evidence="3" type="ORF">RDB_LOCUS77405</name>
</gene>
<evidence type="ECO:0000313" key="4">
    <source>
        <dbReference type="Proteomes" id="UP000663840"/>
    </source>
</evidence>
<feature type="transmembrane region" description="Helical" evidence="2">
    <location>
        <begin position="23"/>
        <end position="45"/>
    </location>
</feature>
<keyword evidence="2" id="KW-0812">Transmembrane</keyword>
<feature type="transmembrane region" description="Helical" evidence="2">
    <location>
        <begin position="249"/>
        <end position="269"/>
    </location>
</feature>
<dbReference type="AlphaFoldDB" id="A0A8H2Y455"/>
<sequence length="314" mass="34799">MSDNTQTAWVSRPVGGIPVSADLAPSIVFAVLYALLLPNIIYNFFFRKPRAWNAIQIGTLLFAVERIAWCIIRAVQASHPANRASGGQMNYIQATVGLGFIGISSDAIKLLRCLLVNTTLPEKGASKDRRTPRRYYRYSCYVFELAFLASTIPGIVASSSYSAARFDQARADANLSLLNASASIVLAFQVITIVVSLLAAFKVKEIDRTRCFELAALTLLLILVPIYRLCVIHIRTINVFEPLSTSARAVFYIIHLVPEWLCVSVLLSTNVRERFRTGRWGDYEMSETPRDKRLEKSAAQDGSTEGQLDASQAV</sequence>
<feature type="compositionally biased region" description="Basic and acidic residues" evidence="1">
    <location>
        <begin position="286"/>
        <end position="298"/>
    </location>
</feature>
<feature type="region of interest" description="Disordered" evidence="1">
    <location>
        <begin position="286"/>
        <end position="314"/>
    </location>
</feature>
<proteinExistence type="predicted"/>